<dbReference type="PANTHER" id="PTHR30572:SF4">
    <property type="entry name" value="ABC TRANSPORTER PERMEASE YTRF"/>
    <property type="match status" value="1"/>
</dbReference>
<dbReference type="GO" id="GO:0022857">
    <property type="term" value="F:transmembrane transporter activity"/>
    <property type="evidence" value="ECO:0007669"/>
    <property type="project" value="TreeGrafter"/>
</dbReference>
<keyword evidence="4 8" id="KW-1133">Transmembrane helix</keyword>
<dbReference type="Pfam" id="PF02687">
    <property type="entry name" value="FtsX"/>
    <property type="match status" value="1"/>
</dbReference>
<dbReference type="GO" id="GO:0005886">
    <property type="term" value="C:plasma membrane"/>
    <property type="evidence" value="ECO:0007669"/>
    <property type="project" value="UniProtKB-SubCell"/>
</dbReference>
<feature type="transmembrane region" description="Helical" evidence="8">
    <location>
        <begin position="360"/>
        <end position="383"/>
    </location>
</feature>
<evidence type="ECO:0000256" key="6">
    <source>
        <dbReference type="ARBA" id="ARBA00038076"/>
    </source>
</evidence>
<gene>
    <name evidence="10" type="ORF">DMP06_08930</name>
</gene>
<feature type="transmembrane region" description="Helical" evidence="8">
    <location>
        <begin position="460"/>
        <end position="481"/>
    </location>
</feature>
<evidence type="ECO:0000313" key="10">
    <source>
        <dbReference type="EMBL" id="RNL38574.1"/>
    </source>
</evidence>
<dbReference type="InterPro" id="IPR050250">
    <property type="entry name" value="Macrolide_Exporter_MacB"/>
</dbReference>
<feature type="compositionally biased region" description="Polar residues" evidence="7">
    <location>
        <begin position="175"/>
        <end position="190"/>
    </location>
</feature>
<keyword evidence="2" id="KW-1003">Cell membrane</keyword>
<feature type="transmembrane region" description="Helical" evidence="8">
    <location>
        <begin position="568"/>
        <end position="590"/>
    </location>
</feature>
<evidence type="ECO:0000256" key="2">
    <source>
        <dbReference type="ARBA" id="ARBA00022475"/>
    </source>
</evidence>
<evidence type="ECO:0000256" key="1">
    <source>
        <dbReference type="ARBA" id="ARBA00004651"/>
    </source>
</evidence>
<evidence type="ECO:0000256" key="5">
    <source>
        <dbReference type="ARBA" id="ARBA00023136"/>
    </source>
</evidence>
<reference evidence="11" key="1">
    <citation type="submission" date="2018-05" db="EMBL/GenBank/DDBJ databases">
        <title>Genome Sequencing of selected type strains of the family Eggerthellaceae.</title>
        <authorList>
            <person name="Danylec N."/>
            <person name="Stoll D.A."/>
            <person name="Doetsch A."/>
            <person name="Huch M."/>
        </authorList>
    </citation>
    <scope>NUCLEOTIDE SEQUENCE [LARGE SCALE GENOMIC DNA]</scope>
    <source>
        <strain evidence="11">DSM 24851</strain>
    </source>
</reference>
<comment type="similarity">
    <text evidence="6">Belongs to the ABC-4 integral membrane protein family.</text>
</comment>
<dbReference type="Proteomes" id="UP000269591">
    <property type="component" value="Unassembled WGS sequence"/>
</dbReference>
<dbReference type="RefSeq" id="WP_123209389.1">
    <property type="nucleotide sequence ID" value="NZ_JBHTHO010000014.1"/>
</dbReference>
<protein>
    <recommendedName>
        <fullName evidence="9">ABC3 transporter permease C-terminal domain-containing protein</fullName>
    </recommendedName>
</protein>
<feature type="transmembrane region" description="Helical" evidence="8">
    <location>
        <begin position="411"/>
        <end position="440"/>
    </location>
</feature>
<keyword evidence="5 8" id="KW-0472">Membrane</keyword>
<feature type="region of interest" description="Disordered" evidence="7">
    <location>
        <begin position="154"/>
        <end position="190"/>
    </location>
</feature>
<evidence type="ECO:0000256" key="3">
    <source>
        <dbReference type="ARBA" id="ARBA00022692"/>
    </source>
</evidence>
<name>A0A3N0AVG5_9ACTN</name>
<comment type="subcellular location">
    <subcellularLocation>
        <location evidence="1">Cell membrane</location>
        <topology evidence="1">Multi-pass membrane protein</topology>
    </subcellularLocation>
</comment>
<evidence type="ECO:0000259" key="9">
    <source>
        <dbReference type="Pfam" id="PF02687"/>
    </source>
</evidence>
<comment type="caution">
    <text evidence="10">The sequence shown here is derived from an EMBL/GenBank/DDBJ whole genome shotgun (WGS) entry which is preliminary data.</text>
</comment>
<evidence type="ECO:0000313" key="11">
    <source>
        <dbReference type="Proteomes" id="UP000269591"/>
    </source>
</evidence>
<dbReference type="PANTHER" id="PTHR30572">
    <property type="entry name" value="MEMBRANE COMPONENT OF TRANSPORTER-RELATED"/>
    <property type="match status" value="1"/>
</dbReference>
<feature type="transmembrane region" description="Helical" evidence="8">
    <location>
        <begin position="20"/>
        <end position="40"/>
    </location>
</feature>
<keyword evidence="11" id="KW-1185">Reference proteome</keyword>
<feature type="domain" description="ABC3 transporter permease C-terminal" evidence="9">
    <location>
        <begin position="366"/>
        <end position="490"/>
    </location>
</feature>
<dbReference type="InterPro" id="IPR003838">
    <property type="entry name" value="ABC3_permease_C"/>
</dbReference>
<keyword evidence="3 8" id="KW-0812">Transmembrane</keyword>
<feature type="compositionally biased region" description="Basic and acidic residues" evidence="7">
    <location>
        <begin position="205"/>
        <end position="214"/>
    </location>
</feature>
<sequence>MSVMSNFTLRSLAKNRVRTIVSVIGIALSCALITAIFTTLTSLNAGLYQRTLESEGSWQIYASNVSDDSLAALEQNDDVADLATSYELGSAAFSEHEQELFGGYLTVKTAPFAAKGSFDAGGAPLTLVPAVTEGRAAETPDEIVLPSMLQGETLGETNTEKGSNPGDEPFDAQDENASGPSGVQGKNIQIGSTVTLDLGERVRADAESGEDMRLDCGTSYTSPDDAQKIGIPEERLAHTQSRTFTVVGFYSDLGSFYGNDFVATGAGLIGITAPATDAQAAASGTQEANASNGTGAAGAAAIKSGPTPIVSAYLATQNLSSRADLEALAANAGLGNDPLLHTNLLRYQGMPEDRAVFDSLFIIAATLAVVVAAAGVSLIYNSFSISVAERTRQFGMLSSIGASKRQLRRSVLFEALALGIIGIPVGIALGVVGVAVTLHFTSDALGSAIALEGGIPFTVSPAALVGCALFSLVILLVSAWIPALRASRVSAVDAIHQTQDVRLTRRALRRQRKEVNEVRSLAQQQGMQAAYAGAGSFALHRGIAGRLFGLPGVLAKRSRERASSRGRVVVASLAMSMLLLIVCGSVKLYMDPFVGQAKATNGSGNDADILATFSYNGSPTWSLTPEAFDSYLSSMDNFKQEAAKVEGTELAGVVKQGEAQGFVPASMLDPEAREVYDSKFDTTSANWVPSAYTKAGDYVQNLTTFYLDDATFDALAERVGVDPAQFDDAEHPKALGLDAYRGQSEDGRYLDMRAISNTGTVTLYDLIDDNPDDTWNTWGLVEGQDGELETLYLNTETGETEARELPADTPTLQVDVVGTVSEEQIPSSMYSINALAHYPVLIMPESV</sequence>
<dbReference type="EMBL" id="QIBX01000017">
    <property type="protein sequence ID" value="RNL38574.1"/>
    <property type="molecule type" value="Genomic_DNA"/>
</dbReference>
<proteinExistence type="inferred from homology"/>
<dbReference type="OrthoDB" id="9780560at2"/>
<evidence type="ECO:0000256" key="4">
    <source>
        <dbReference type="ARBA" id="ARBA00022989"/>
    </source>
</evidence>
<evidence type="ECO:0000256" key="8">
    <source>
        <dbReference type="SAM" id="Phobius"/>
    </source>
</evidence>
<evidence type="ECO:0000256" key="7">
    <source>
        <dbReference type="SAM" id="MobiDB-lite"/>
    </source>
</evidence>
<dbReference type="AlphaFoldDB" id="A0A3N0AVG5"/>
<feature type="region of interest" description="Disordered" evidence="7">
    <location>
        <begin position="205"/>
        <end position="226"/>
    </location>
</feature>
<accession>A0A3N0AVG5</accession>
<organism evidence="10 11">
    <name type="scientific">Slackia equolifaciens</name>
    <dbReference type="NCBI Taxonomy" id="498718"/>
    <lineage>
        <taxon>Bacteria</taxon>
        <taxon>Bacillati</taxon>
        <taxon>Actinomycetota</taxon>
        <taxon>Coriobacteriia</taxon>
        <taxon>Eggerthellales</taxon>
        <taxon>Eggerthellaceae</taxon>
        <taxon>Slackia</taxon>
    </lineage>
</organism>